<keyword evidence="1" id="KW-0812">Transmembrane</keyword>
<keyword evidence="1" id="KW-0472">Membrane</keyword>
<protein>
    <submittedName>
        <fullName evidence="2">Uncharacterized protein</fullName>
    </submittedName>
</protein>
<dbReference type="Proteomes" id="UP000694417">
    <property type="component" value="Unplaced"/>
</dbReference>
<organism evidence="2 3">
    <name type="scientific">Urocitellus parryii</name>
    <name type="common">Arctic ground squirrel</name>
    <name type="synonym">Spermophilus parryii</name>
    <dbReference type="NCBI Taxonomy" id="9999"/>
    <lineage>
        <taxon>Eukaryota</taxon>
        <taxon>Metazoa</taxon>
        <taxon>Chordata</taxon>
        <taxon>Craniata</taxon>
        <taxon>Vertebrata</taxon>
        <taxon>Euteleostomi</taxon>
        <taxon>Mammalia</taxon>
        <taxon>Eutheria</taxon>
        <taxon>Euarchontoglires</taxon>
        <taxon>Glires</taxon>
        <taxon>Rodentia</taxon>
        <taxon>Sciuromorpha</taxon>
        <taxon>Sciuridae</taxon>
        <taxon>Xerinae</taxon>
        <taxon>Marmotini</taxon>
        <taxon>Urocitellus</taxon>
    </lineage>
</organism>
<keyword evidence="1" id="KW-1133">Transmembrane helix</keyword>
<accession>A0A8D2GRC9</accession>
<reference evidence="2" key="1">
    <citation type="submission" date="2025-08" db="UniProtKB">
        <authorList>
            <consortium name="Ensembl"/>
        </authorList>
    </citation>
    <scope>IDENTIFICATION</scope>
</reference>
<reference evidence="2" key="2">
    <citation type="submission" date="2025-09" db="UniProtKB">
        <authorList>
            <consortium name="Ensembl"/>
        </authorList>
    </citation>
    <scope>IDENTIFICATION</scope>
</reference>
<feature type="transmembrane region" description="Helical" evidence="1">
    <location>
        <begin position="103"/>
        <end position="122"/>
    </location>
</feature>
<evidence type="ECO:0000313" key="2">
    <source>
        <dbReference type="Ensembl" id="ENSUPAP00010001781.1"/>
    </source>
</evidence>
<dbReference type="AlphaFoldDB" id="A0A8D2GRC9"/>
<evidence type="ECO:0000256" key="1">
    <source>
        <dbReference type="SAM" id="Phobius"/>
    </source>
</evidence>
<evidence type="ECO:0000313" key="3">
    <source>
        <dbReference type="Proteomes" id="UP000694417"/>
    </source>
</evidence>
<name>A0A8D2GRC9_UROPR</name>
<proteinExistence type="predicted"/>
<keyword evidence="3" id="KW-1185">Reference proteome</keyword>
<dbReference type="Ensembl" id="ENSUPAT00010002085.1">
    <property type="protein sequence ID" value="ENSUPAP00010001781.1"/>
    <property type="gene ID" value="ENSUPAG00010001518.1"/>
</dbReference>
<sequence>MRNKKRINEINTLNFFKINIILDLIEPINIINEINIRDQVRPFGLCIAIVCFSTSWISHCWNDTRRLFTSRVGEGKSKLGNTMIKRTIGRPINVGVMKEANRFSFIFLLKEFYLTYLFLGLLKLEVNAS</sequence>
<dbReference type="GeneTree" id="ENSGT00940000182241"/>